<dbReference type="Proteomes" id="UP000011115">
    <property type="component" value="Unassembled WGS sequence"/>
</dbReference>
<evidence type="ECO:0000256" key="1">
    <source>
        <dbReference type="SAM" id="MobiDB-lite"/>
    </source>
</evidence>
<dbReference type="Gramene" id="PGSC0003DMT400087653">
    <property type="protein sequence ID" value="PGSC0003DMT400087653"/>
    <property type="gene ID" value="PGSC0003DMG400037224"/>
</dbReference>
<dbReference type="PaxDb" id="4113-PGSC0003DMT400087653"/>
<dbReference type="HOGENOM" id="CLU_1597360_0_0_1"/>
<organism evidence="2 3">
    <name type="scientific">Solanum tuberosum</name>
    <name type="common">Potato</name>
    <dbReference type="NCBI Taxonomy" id="4113"/>
    <lineage>
        <taxon>Eukaryota</taxon>
        <taxon>Viridiplantae</taxon>
        <taxon>Streptophyta</taxon>
        <taxon>Embryophyta</taxon>
        <taxon>Tracheophyta</taxon>
        <taxon>Spermatophyta</taxon>
        <taxon>Magnoliopsida</taxon>
        <taxon>eudicotyledons</taxon>
        <taxon>Gunneridae</taxon>
        <taxon>Pentapetalae</taxon>
        <taxon>asterids</taxon>
        <taxon>lamiids</taxon>
        <taxon>Solanales</taxon>
        <taxon>Solanaceae</taxon>
        <taxon>Solanoideae</taxon>
        <taxon>Solaneae</taxon>
        <taxon>Solanum</taxon>
    </lineage>
</organism>
<dbReference type="InParanoid" id="M1DE95"/>
<protein>
    <recommendedName>
        <fullName evidence="4">Integrase core domain containing protein</fullName>
    </recommendedName>
</protein>
<evidence type="ECO:0000313" key="3">
    <source>
        <dbReference type="Proteomes" id="UP000011115"/>
    </source>
</evidence>
<keyword evidence="3" id="KW-1185">Reference proteome</keyword>
<sequence>MIEIIQSGSFERDTEQRETFCGGWHKILQRMGSTLSGFELLAWADNMVTWDQAVMLADIMAGLDIDVAHILIAKIHKRVFKCHRFDLTSDADEDHRLNKKKCQQLEDATRKSMLDEERRQQQAREVDIGPSGTSSTTDGASMVGESAIDGTPSVDPVFFGTPDPPTS</sequence>
<dbReference type="EnsemblPlants" id="PGSC0003DMT400087653">
    <property type="protein sequence ID" value="PGSC0003DMT400087653"/>
    <property type="gene ID" value="PGSC0003DMG400037224"/>
</dbReference>
<proteinExistence type="predicted"/>
<dbReference type="AlphaFoldDB" id="M1DE95"/>
<evidence type="ECO:0000313" key="2">
    <source>
        <dbReference type="EnsemblPlants" id="PGSC0003DMT400087653"/>
    </source>
</evidence>
<reference evidence="2" key="2">
    <citation type="submission" date="2015-06" db="UniProtKB">
        <authorList>
            <consortium name="EnsemblPlants"/>
        </authorList>
    </citation>
    <scope>IDENTIFICATION</scope>
    <source>
        <strain evidence="2">DM1-3 516 R44</strain>
    </source>
</reference>
<evidence type="ECO:0008006" key="4">
    <source>
        <dbReference type="Google" id="ProtNLM"/>
    </source>
</evidence>
<reference evidence="3" key="1">
    <citation type="journal article" date="2011" name="Nature">
        <title>Genome sequence and analysis of the tuber crop potato.</title>
        <authorList>
            <consortium name="The Potato Genome Sequencing Consortium"/>
        </authorList>
    </citation>
    <scope>NUCLEOTIDE SEQUENCE [LARGE SCALE GENOMIC DNA]</scope>
    <source>
        <strain evidence="3">cv. DM1-3 516 R44</strain>
    </source>
</reference>
<name>M1DE95_SOLTU</name>
<feature type="region of interest" description="Disordered" evidence="1">
    <location>
        <begin position="108"/>
        <end position="167"/>
    </location>
</feature>
<feature type="compositionally biased region" description="Basic and acidic residues" evidence="1">
    <location>
        <begin position="108"/>
        <end position="127"/>
    </location>
</feature>
<accession>M1DE95</accession>